<proteinExistence type="predicted"/>
<accession>A0ABU4T530</accession>
<evidence type="ECO:0000313" key="2">
    <source>
        <dbReference type="Proteomes" id="UP001285521"/>
    </source>
</evidence>
<dbReference type="Proteomes" id="UP001285521">
    <property type="component" value="Unassembled WGS sequence"/>
</dbReference>
<dbReference type="EMBL" id="JAXAVW010000019">
    <property type="protein sequence ID" value="MDX8033274.1"/>
    <property type="molecule type" value="Genomic_DNA"/>
</dbReference>
<reference evidence="1 2" key="1">
    <citation type="submission" date="2023-11" db="EMBL/GenBank/DDBJ databases">
        <title>Lentzea sokolovensis, sp. nov., Lentzea kristufkii, sp. nov., and Lentzea miocenensis, sp. nov., rare actinobacteria from Sokolov Coal Basin, Miocene lacustrine sediment, Czech Republic.</title>
        <authorList>
            <person name="Lara A."/>
            <person name="Kotroba L."/>
            <person name="Nouioui I."/>
            <person name="Neumann-Schaal M."/>
            <person name="Mast Y."/>
            <person name="Chronakova A."/>
        </authorList>
    </citation>
    <scope>NUCLEOTIDE SEQUENCE [LARGE SCALE GENOMIC DNA]</scope>
    <source>
        <strain evidence="1 2">BCCO 10_0856</strain>
    </source>
</reference>
<name>A0ABU4T530_9PSEU</name>
<protein>
    <submittedName>
        <fullName evidence="1">Uncharacterized protein</fullName>
    </submittedName>
</protein>
<comment type="caution">
    <text evidence="1">The sequence shown here is derived from an EMBL/GenBank/DDBJ whole genome shotgun (WGS) entry which is preliminary data.</text>
</comment>
<gene>
    <name evidence="1" type="ORF">SK803_23905</name>
</gene>
<reference evidence="1 2" key="2">
    <citation type="submission" date="2023-11" db="EMBL/GenBank/DDBJ databases">
        <authorList>
            <person name="Lara A.C."/>
            <person name="Chronakova A."/>
        </authorList>
    </citation>
    <scope>NUCLEOTIDE SEQUENCE [LARGE SCALE GENOMIC DNA]</scope>
    <source>
        <strain evidence="1 2">BCCO 10_0856</strain>
    </source>
</reference>
<dbReference type="RefSeq" id="WP_319968298.1">
    <property type="nucleotide sequence ID" value="NZ_JAXAVW010000019.1"/>
</dbReference>
<evidence type="ECO:0000313" key="1">
    <source>
        <dbReference type="EMBL" id="MDX8033274.1"/>
    </source>
</evidence>
<sequence length="82" mass="9471">MSANRHKRLKRAWLVLSSEDIDSFQARLQDRIRKLRRRYRKGAGLRSTGLVFRDMLDLIADRAGNPYDVILSLGELGYALPL</sequence>
<organism evidence="1 2">
    <name type="scientific">Lentzea miocenica</name>
    <dbReference type="NCBI Taxonomy" id="3095431"/>
    <lineage>
        <taxon>Bacteria</taxon>
        <taxon>Bacillati</taxon>
        <taxon>Actinomycetota</taxon>
        <taxon>Actinomycetes</taxon>
        <taxon>Pseudonocardiales</taxon>
        <taxon>Pseudonocardiaceae</taxon>
        <taxon>Lentzea</taxon>
    </lineage>
</organism>
<keyword evidence="2" id="KW-1185">Reference proteome</keyword>